<reference evidence="3 4" key="1">
    <citation type="submission" date="2016-10" db="EMBL/GenBank/DDBJ databases">
        <authorList>
            <person name="de Groot N.N."/>
        </authorList>
    </citation>
    <scope>NUCLEOTIDE SEQUENCE [LARGE SCALE GENOMIC DNA]</scope>
    <source>
        <strain evidence="3 4">DSM 43941</strain>
    </source>
</reference>
<gene>
    <name evidence="3" type="ORF">SAMN04489716_0694</name>
</gene>
<feature type="transmembrane region" description="Helical" evidence="2">
    <location>
        <begin position="71"/>
        <end position="99"/>
    </location>
</feature>
<evidence type="ECO:0000256" key="1">
    <source>
        <dbReference type="SAM" id="MobiDB-lite"/>
    </source>
</evidence>
<keyword evidence="2" id="KW-1133">Transmembrane helix</keyword>
<protein>
    <submittedName>
        <fullName evidence="3">Uncharacterized protein</fullName>
    </submittedName>
</protein>
<dbReference type="RefSeq" id="WP_092541497.1">
    <property type="nucleotide sequence ID" value="NZ_BOMJ01000016.1"/>
</dbReference>
<feature type="region of interest" description="Disordered" evidence="1">
    <location>
        <begin position="1"/>
        <end position="41"/>
    </location>
</feature>
<dbReference type="STRING" id="113562.SAMN04489716_0694"/>
<evidence type="ECO:0000313" key="3">
    <source>
        <dbReference type="EMBL" id="SDS39567.1"/>
    </source>
</evidence>
<sequence length="105" mass="10912">MVQATTPVQDSGQNDSSNGFRVGTKRDEATSGVASPTTAGRSVLPPIEWTHVDRGKILREDLLGVGGATTAIMVGLTVFIATAMGIALVLTTVLTALGFEFSSLY</sequence>
<feature type="compositionally biased region" description="Polar residues" evidence="1">
    <location>
        <begin position="1"/>
        <end position="19"/>
    </location>
</feature>
<evidence type="ECO:0000313" key="4">
    <source>
        <dbReference type="Proteomes" id="UP000198688"/>
    </source>
</evidence>
<organism evidence="3 4">
    <name type="scientific">Actinoplanes derwentensis</name>
    <dbReference type="NCBI Taxonomy" id="113562"/>
    <lineage>
        <taxon>Bacteria</taxon>
        <taxon>Bacillati</taxon>
        <taxon>Actinomycetota</taxon>
        <taxon>Actinomycetes</taxon>
        <taxon>Micromonosporales</taxon>
        <taxon>Micromonosporaceae</taxon>
        <taxon>Actinoplanes</taxon>
    </lineage>
</organism>
<name>A0A1H1RUX5_9ACTN</name>
<evidence type="ECO:0000256" key="2">
    <source>
        <dbReference type="SAM" id="Phobius"/>
    </source>
</evidence>
<proteinExistence type="predicted"/>
<dbReference type="EMBL" id="LT629758">
    <property type="protein sequence ID" value="SDS39567.1"/>
    <property type="molecule type" value="Genomic_DNA"/>
</dbReference>
<keyword evidence="4" id="KW-1185">Reference proteome</keyword>
<keyword evidence="2" id="KW-0472">Membrane</keyword>
<accession>A0A1H1RUX5</accession>
<dbReference type="Proteomes" id="UP000198688">
    <property type="component" value="Chromosome I"/>
</dbReference>
<keyword evidence="2" id="KW-0812">Transmembrane</keyword>
<dbReference type="AlphaFoldDB" id="A0A1H1RUX5"/>